<feature type="non-terminal residue" evidence="1">
    <location>
        <position position="55"/>
    </location>
</feature>
<organism evidence="1 2">
    <name type="scientific">Araneus ventricosus</name>
    <name type="common">Orbweaver spider</name>
    <name type="synonym">Epeira ventricosa</name>
    <dbReference type="NCBI Taxonomy" id="182803"/>
    <lineage>
        <taxon>Eukaryota</taxon>
        <taxon>Metazoa</taxon>
        <taxon>Ecdysozoa</taxon>
        <taxon>Arthropoda</taxon>
        <taxon>Chelicerata</taxon>
        <taxon>Arachnida</taxon>
        <taxon>Araneae</taxon>
        <taxon>Araneomorphae</taxon>
        <taxon>Entelegynae</taxon>
        <taxon>Araneoidea</taxon>
        <taxon>Araneidae</taxon>
        <taxon>Araneus</taxon>
    </lineage>
</organism>
<gene>
    <name evidence="1" type="ORF">AVEN_167005_1</name>
</gene>
<name>A0A4Y2E0B5_ARAVE</name>
<dbReference type="EMBL" id="BGPR01244846">
    <property type="protein sequence ID" value="GBM22492.1"/>
    <property type="molecule type" value="Genomic_DNA"/>
</dbReference>
<protein>
    <submittedName>
        <fullName evidence="1">Uncharacterized protein</fullName>
    </submittedName>
</protein>
<accession>A0A4Y2E0B5</accession>
<dbReference type="AlphaFoldDB" id="A0A4Y2E0B5"/>
<evidence type="ECO:0000313" key="1">
    <source>
        <dbReference type="EMBL" id="GBM22492.1"/>
    </source>
</evidence>
<evidence type="ECO:0000313" key="2">
    <source>
        <dbReference type="Proteomes" id="UP000499080"/>
    </source>
</evidence>
<dbReference type="Proteomes" id="UP000499080">
    <property type="component" value="Unassembled WGS sequence"/>
</dbReference>
<reference evidence="1 2" key="1">
    <citation type="journal article" date="2019" name="Sci. Rep.">
        <title>Orb-weaving spider Araneus ventricosus genome elucidates the spidroin gene catalogue.</title>
        <authorList>
            <person name="Kono N."/>
            <person name="Nakamura H."/>
            <person name="Ohtoshi R."/>
            <person name="Moran D.A.P."/>
            <person name="Shinohara A."/>
            <person name="Yoshida Y."/>
            <person name="Fujiwara M."/>
            <person name="Mori M."/>
            <person name="Tomita M."/>
            <person name="Arakawa K."/>
        </authorList>
    </citation>
    <scope>NUCLEOTIDE SEQUENCE [LARGE SCALE GENOMIC DNA]</scope>
</reference>
<comment type="caution">
    <text evidence="1">The sequence shown here is derived from an EMBL/GenBank/DDBJ whole genome shotgun (WGS) entry which is preliminary data.</text>
</comment>
<keyword evidence="2" id="KW-1185">Reference proteome</keyword>
<proteinExistence type="predicted"/>
<sequence length="55" mass="6521">MICFIGTPMYRNRHRRNRVKIVEPHQDGLLNFGFSSDVPTFQVLLQWSEKLKNVC</sequence>